<name>A0A4R1B772_9PROT</name>
<dbReference type="RefSeq" id="WP_131448024.1">
    <property type="nucleotide sequence ID" value="NZ_SJZB01000043.1"/>
</dbReference>
<gene>
    <name evidence="3" type="ORF">EZJ19_12315</name>
</gene>
<evidence type="ECO:0000259" key="2">
    <source>
        <dbReference type="Pfam" id="PF04717"/>
    </source>
</evidence>
<feature type="region of interest" description="Disordered" evidence="1">
    <location>
        <begin position="249"/>
        <end position="273"/>
    </location>
</feature>
<evidence type="ECO:0000313" key="4">
    <source>
        <dbReference type="Proteomes" id="UP000295443"/>
    </source>
</evidence>
<protein>
    <submittedName>
        <fullName evidence="3">Phage tail protein</fullName>
    </submittedName>
</protein>
<dbReference type="Gene3D" id="2.40.50.230">
    <property type="entry name" value="Gp5 N-terminal domain"/>
    <property type="match status" value="1"/>
</dbReference>
<comment type="caution">
    <text evidence="3">The sequence shown here is derived from an EMBL/GenBank/DDBJ whole genome shotgun (WGS) entry which is preliminary data.</text>
</comment>
<dbReference type="SUPFAM" id="SSF69349">
    <property type="entry name" value="Phage fibre proteins"/>
    <property type="match status" value="1"/>
</dbReference>
<dbReference type="EMBL" id="SJZB01000043">
    <property type="protein sequence ID" value="TCJ12318.1"/>
    <property type="molecule type" value="Genomic_DNA"/>
</dbReference>
<accession>A0A4R1B772</accession>
<dbReference type="Pfam" id="PF04717">
    <property type="entry name" value="Phage_base_V"/>
    <property type="match status" value="1"/>
</dbReference>
<sequence>MADDELQRQLAQTLSQRRAYGKYRGFVVDNADPDKRARVKLSVPALLGEAVTGWALPCLPCGGLANQGLFSVPAVGAQVWVEFEGGNMDFPIWTGTFWQQSADIPEEVQDQPTSQVWRTGKGHVLVLEDKDDAETVRLAHGAGARLDMDQDGNVELTDNNGARLTLSAADNQAVLEDANGNVLTLSSQGATLEDGNGNKIEMTASGVKVSTSATVTLEGSQVMLGGAGGEPVIKGTSFLTLFATHVHPTGVGPSGPPVPQGEMSSLSSKVMSA</sequence>
<dbReference type="Proteomes" id="UP000295443">
    <property type="component" value="Unassembled WGS sequence"/>
</dbReference>
<evidence type="ECO:0000313" key="3">
    <source>
        <dbReference type="EMBL" id="TCJ12318.1"/>
    </source>
</evidence>
<evidence type="ECO:0000256" key="1">
    <source>
        <dbReference type="SAM" id="MobiDB-lite"/>
    </source>
</evidence>
<reference evidence="3 4" key="1">
    <citation type="submission" date="2019-03" db="EMBL/GenBank/DDBJ databases">
        <title>Genome sequence of Thiobacillaceae bacterium LSR1, a sulfur-oxidizing bacterium isolated from freshwater sediment.</title>
        <authorList>
            <person name="Li S."/>
        </authorList>
    </citation>
    <scope>NUCLEOTIDE SEQUENCE [LARGE SCALE GENOMIC DNA]</scope>
    <source>
        <strain evidence="3 4">LSR1</strain>
    </source>
</reference>
<dbReference type="InterPro" id="IPR037026">
    <property type="entry name" value="Vgr_OB-fold_dom_sf"/>
</dbReference>
<dbReference type="OrthoDB" id="9762420at2"/>
<feature type="domain" description="Gp5/Type VI secretion system Vgr protein OB-fold" evidence="2">
    <location>
        <begin position="23"/>
        <end position="98"/>
    </location>
</feature>
<dbReference type="InterPro" id="IPR006531">
    <property type="entry name" value="Gp5/Vgr_OB"/>
</dbReference>
<dbReference type="AlphaFoldDB" id="A0A4R1B772"/>
<feature type="compositionally biased region" description="Polar residues" evidence="1">
    <location>
        <begin position="262"/>
        <end position="273"/>
    </location>
</feature>
<dbReference type="SUPFAM" id="SSF69255">
    <property type="entry name" value="gp5 N-terminal domain-like"/>
    <property type="match status" value="1"/>
</dbReference>
<keyword evidence="4" id="KW-1185">Reference proteome</keyword>
<organism evidence="3 4">
    <name type="scientific">Parasulfuritortus cantonensis</name>
    <dbReference type="NCBI Taxonomy" id="2528202"/>
    <lineage>
        <taxon>Bacteria</taxon>
        <taxon>Pseudomonadati</taxon>
        <taxon>Pseudomonadota</taxon>
        <taxon>Betaproteobacteria</taxon>
        <taxon>Nitrosomonadales</taxon>
        <taxon>Thiobacillaceae</taxon>
        <taxon>Parasulfuritortus</taxon>
    </lineage>
</organism>
<proteinExistence type="predicted"/>